<dbReference type="RefSeq" id="WP_093925495.1">
    <property type="nucleotide sequence ID" value="NZ_FOMW01000029.1"/>
</dbReference>
<reference evidence="2" key="1">
    <citation type="submission" date="2016-10" db="EMBL/GenBank/DDBJ databases">
        <authorList>
            <person name="Varghese N."/>
            <person name="Submissions S."/>
        </authorList>
    </citation>
    <scope>NUCLEOTIDE SEQUENCE [LARGE SCALE GENOMIC DNA]</scope>
    <source>
        <strain evidence="2">DSM 11443</strain>
    </source>
</reference>
<evidence type="ECO:0000313" key="1">
    <source>
        <dbReference type="EMBL" id="SFF20232.1"/>
    </source>
</evidence>
<evidence type="ECO:0008006" key="3">
    <source>
        <dbReference type="Google" id="ProtNLM"/>
    </source>
</evidence>
<name>A0A1I2GRW7_9RHOB</name>
<dbReference type="EMBL" id="FOMW01000029">
    <property type="protein sequence ID" value="SFF20232.1"/>
    <property type="molecule type" value="Genomic_DNA"/>
</dbReference>
<evidence type="ECO:0000313" key="2">
    <source>
        <dbReference type="Proteomes" id="UP000198977"/>
    </source>
</evidence>
<dbReference type="AlphaFoldDB" id="A0A1I2GRW7"/>
<dbReference type="Proteomes" id="UP000198977">
    <property type="component" value="Unassembled WGS sequence"/>
</dbReference>
<protein>
    <recommendedName>
        <fullName evidence="3">Type II toxin-antitoxin system RelE/ParE family toxin</fullName>
    </recommendedName>
</protein>
<gene>
    <name evidence="1" type="ORF">SAMN04488523_1298</name>
</gene>
<dbReference type="OrthoDB" id="9814952at2"/>
<keyword evidence="2" id="KW-1185">Reference proteome</keyword>
<accession>A0A1I2GRW7</accession>
<proteinExistence type="predicted"/>
<organism evidence="1 2">
    <name type="scientific">Sulfitobacter brevis</name>
    <dbReference type="NCBI Taxonomy" id="74348"/>
    <lineage>
        <taxon>Bacteria</taxon>
        <taxon>Pseudomonadati</taxon>
        <taxon>Pseudomonadota</taxon>
        <taxon>Alphaproteobacteria</taxon>
        <taxon>Rhodobacterales</taxon>
        <taxon>Roseobacteraceae</taxon>
        <taxon>Sulfitobacter</taxon>
    </lineage>
</organism>
<sequence length="110" mass="12167">MRFIQHPFFERDIIGIANHIVEVTQGDTGAAYRRLDEIDALLEAIANNPASGLRLSGNLEGWLVRHGGTGNRLTIVFKPDIPNQTIYLALAAFGGRHWVKLAAARRAFSE</sequence>